<evidence type="ECO:0000313" key="3">
    <source>
        <dbReference type="Proteomes" id="UP000558488"/>
    </source>
</evidence>
<feature type="region of interest" description="Disordered" evidence="1">
    <location>
        <begin position="19"/>
        <end position="185"/>
    </location>
</feature>
<accession>A0A7J7T0J4</accession>
<gene>
    <name evidence="2" type="ORF">mPipKuh1_003763</name>
</gene>
<feature type="compositionally biased region" description="Low complexity" evidence="1">
    <location>
        <begin position="57"/>
        <end position="71"/>
    </location>
</feature>
<dbReference type="PANTHER" id="PTHR15426:SF6">
    <property type="entry name" value="PROTEIN DEPP1"/>
    <property type="match status" value="1"/>
</dbReference>
<sequence>MRSRLLLSVARLPTIRESREEVLPGGPRQDALASPSLGEHRRSLCQLAQPASALTEAVAGARPGRRPWPARAGRKSGPPRSLQDITTPISGQQPPGTAEPLGWLFGQPQEEQPRCRGLPRRTSPSAEPWGPHRPTESSEAGACPNGKLYDARAPGRCPGGRLRDWHQGSRHPIPAAASPPSARPGSVLRSLCLHLPVIHEL</sequence>
<name>A0A7J7T0J4_PIPKU</name>
<dbReference type="GO" id="GO:0010506">
    <property type="term" value="P:regulation of autophagy"/>
    <property type="evidence" value="ECO:0007669"/>
    <property type="project" value="TreeGrafter"/>
</dbReference>
<reference evidence="2 3" key="1">
    <citation type="journal article" date="2020" name="Nature">
        <title>Six reference-quality genomes reveal evolution of bat adaptations.</title>
        <authorList>
            <person name="Jebb D."/>
            <person name="Huang Z."/>
            <person name="Pippel M."/>
            <person name="Hughes G.M."/>
            <person name="Lavrichenko K."/>
            <person name="Devanna P."/>
            <person name="Winkler S."/>
            <person name="Jermiin L.S."/>
            <person name="Skirmuntt E.C."/>
            <person name="Katzourakis A."/>
            <person name="Burkitt-Gray L."/>
            <person name="Ray D.A."/>
            <person name="Sullivan K.A.M."/>
            <person name="Roscito J.G."/>
            <person name="Kirilenko B.M."/>
            <person name="Davalos L.M."/>
            <person name="Corthals A.P."/>
            <person name="Power M.L."/>
            <person name="Jones G."/>
            <person name="Ransome R.D."/>
            <person name="Dechmann D.K.N."/>
            <person name="Locatelli A.G."/>
            <person name="Puechmaille S.J."/>
            <person name="Fedrigo O."/>
            <person name="Jarvis E.D."/>
            <person name="Hiller M."/>
            <person name="Vernes S.C."/>
            <person name="Myers E.W."/>
            <person name="Teeling E.C."/>
        </authorList>
    </citation>
    <scope>NUCLEOTIDE SEQUENCE [LARGE SCALE GENOMIC DNA]</scope>
    <source>
        <strain evidence="2">MPipKuh1</strain>
        <tissue evidence="2">Flight muscle</tissue>
    </source>
</reference>
<dbReference type="PANTHER" id="PTHR15426">
    <property type="entry name" value="PROTEIN DEPP1"/>
    <property type="match status" value="1"/>
</dbReference>
<comment type="caution">
    <text evidence="2">The sequence shown here is derived from an EMBL/GenBank/DDBJ whole genome shotgun (WGS) entry which is preliminary data.</text>
</comment>
<dbReference type="OrthoDB" id="8916819at2759"/>
<dbReference type="AlphaFoldDB" id="A0A7J7T0J4"/>
<dbReference type="GO" id="GO:0005739">
    <property type="term" value="C:mitochondrion"/>
    <property type="evidence" value="ECO:0007669"/>
    <property type="project" value="TreeGrafter"/>
</dbReference>
<keyword evidence="3" id="KW-1185">Reference proteome</keyword>
<feature type="compositionally biased region" description="Low complexity" evidence="1">
    <location>
        <begin position="170"/>
        <end position="185"/>
    </location>
</feature>
<dbReference type="Proteomes" id="UP000558488">
    <property type="component" value="Unassembled WGS sequence"/>
</dbReference>
<protein>
    <submittedName>
        <fullName evidence="2">DEPP1 autophagy regulator</fullName>
    </submittedName>
</protein>
<evidence type="ECO:0000256" key="1">
    <source>
        <dbReference type="SAM" id="MobiDB-lite"/>
    </source>
</evidence>
<feature type="compositionally biased region" description="Polar residues" evidence="1">
    <location>
        <begin position="83"/>
        <end position="95"/>
    </location>
</feature>
<evidence type="ECO:0000313" key="2">
    <source>
        <dbReference type="EMBL" id="KAF6294120.1"/>
    </source>
</evidence>
<dbReference type="InterPro" id="IPR020133">
    <property type="entry name" value="DEPP"/>
</dbReference>
<proteinExistence type="predicted"/>
<organism evidence="2 3">
    <name type="scientific">Pipistrellus kuhlii</name>
    <name type="common">Kuhl's pipistrelle</name>
    <dbReference type="NCBI Taxonomy" id="59472"/>
    <lineage>
        <taxon>Eukaryota</taxon>
        <taxon>Metazoa</taxon>
        <taxon>Chordata</taxon>
        <taxon>Craniata</taxon>
        <taxon>Vertebrata</taxon>
        <taxon>Euteleostomi</taxon>
        <taxon>Mammalia</taxon>
        <taxon>Eutheria</taxon>
        <taxon>Laurasiatheria</taxon>
        <taxon>Chiroptera</taxon>
        <taxon>Yangochiroptera</taxon>
        <taxon>Vespertilionidae</taxon>
        <taxon>Pipistrellus</taxon>
    </lineage>
</organism>
<dbReference type="EMBL" id="JACAGB010000035">
    <property type="protein sequence ID" value="KAF6294120.1"/>
    <property type="molecule type" value="Genomic_DNA"/>
</dbReference>
<dbReference type="Pfam" id="PF15343">
    <property type="entry name" value="DEPP"/>
    <property type="match status" value="1"/>
</dbReference>